<dbReference type="Gene3D" id="1.10.10.10">
    <property type="entry name" value="Winged helix-like DNA-binding domain superfamily/Winged helix DNA-binding domain"/>
    <property type="match status" value="1"/>
</dbReference>
<dbReference type="Pfam" id="PF08281">
    <property type="entry name" value="Sigma70_r4_2"/>
    <property type="match status" value="1"/>
</dbReference>
<reference evidence="8 9" key="1">
    <citation type="submission" date="2021-05" db="EMBL/GenBank/DDBJ databases">
        <title>Description of Cellulomonas sp. DKR-3 sp. nov.</title>
        <authorList>
            <person name="Dahal R.H."/>
            <person name="Chaudhary D.K."/>
        </authorList>
    </citation>
    <scope>NUCLEOTIDE SEQUENCE [LARGE SCALE GENOMIC DNA]</scope>
    <source>
        <strain evidence="8 9">DKR-3</strain>
    </source>
</reference>
<feature type="domain" description="RNA polymerase sigma factor 70 region 4 type 2" evidence="7">
    <location>
        <begin position="104"/>
        <end position="155"/>
    </location>
</feature>
<keyword evidence="3" id="KW-0731">Sigma factor</keyword>
<dbReference type="InterPro" id="IPR013324">
    <property type="entry name" value="RNA_pol_sigma_r3/r4-like"/>
</dbReference>
<evidence type="ECO:0000259" key="6">
    <source>
        <dbReference type="Pfam" id="PF04542"/>
    </source>
</evidence>
<dbReference type="PANTHER" id="PTHR43133">
    <property type="entry name" value="RNA POLYMERASE ECF-TYPE SIGMA FACTO"/>
    <property type="match status" value="1"/>
</dbReference>
<feature type="domain" description="RNA polymerase sigma-70 region 2" evidence="6">
    <location>
        <begin position="18"/>
        <end position="79"/>
    </location>
</feature>
<dbReference type="InterPro" id="IPR036388">
    <property type="entry name" value="WH-like_DNA-bd_sf"/>
</dbReference>
<dbReference type="Proteomes" id="UP000722125">
    <property type="component" value="Unassembled WGS sequence"/>
</dbReference>
<dbReference type="InterPro" id="IPR013249">
    <property type="entry name" value="RNA_pol_sigma70_r4_t2"/>
</dbReference>
<protein>
    <submittedName>
        <fullName evidence="8">SigE family RNA polymerase sigma factor</fullName>
    </submittedName>
</protein>
<sequence>MTKADHDAEFAAFVVADGPSLHRMARLLCGNLDRADELTQAALVKTYIAWRSARRGEPLAYARRVLANARIDTWRSRRREVLTAPESMPEPGRLSRHEFTGDDAMLRSLAELPLQRRRVVVLRYAVGLPELEVAEMLGISVGAVKSAASRGLAQLRHALDTTPDDGSDR</sequence>
<evidence type="ECO:0000256" key="3">
    <source>
        <dbReference type="ARBA" id="ARBA00023082"/>
    </source>
</evidence>
<gene>
    <name evidence="8" type="ORF">KIN34_04770</name>
</gene>
<keyword evidence="9" id="KW-1185">Reference proteome</keyword>
<evidence type="ECO:0000313" key="8">
    <source>
        <dbReference type="EMBL" id="MBT0993598.1"/>
    </source>
</evidence>
<organism evidence="8 9">
    <name type="scientific">Cellulomonas fulva</name>
    <dbReference type="NCBI Taxonomy" id="2835530"/>
    <lineage>
        <taxon>Bacteria</taxon>
        <taxon>Bacillati</taxon>
        <taxon>Actinomycetota</taxon>
        <taxon>Actinomycetes</taxon>
        <taxon>Micrococcales</taxon>
        <taxon>Cellulomonadaceae</taxon>
        <taxon>Cellulomonas</taxon>
    </lineage>
</organism>
<evidence type="ECO:0000256" key="4">
    <source>
        <dbReference type="ARBA" id="ARBA00023125"/>
    </source>
</evidence>
<dbReference type="Pfam" id="PF04542">
    <property type="entry name" value="Sigma70_r2"/>
    <property type="match status" value="1"/>
</dbReference>
<dbReference type="SUPFAM" id="SSF88659">
    <property type="entry name" value="Sigma3 and sigma4 domains of RNA polymerase sigma factors"/>
    <property type="match status" value="1"/>
</dbReference>
<dbReference type="InterPro" id="IPR014284">
    <property type="entry name" value="RNA_pol_sigma-70_dom"/>
</dbReference>
<evidence type="ECO:0000256" key="5">
    <source>
        <dbReference type="ARBA" id="ARBA00023163"/>
    </source>
</evidence>
<accession>A0ABS5TWV4</accession>
<dbReference type="CDD" id="cd06171">
    <property type="entry name" value="Sigma70_r4"/>
    <property type="match status" value="1"/>
</dbReference>
<dbReference type="InterPro" id="IPR014325">
    <property type="entry name" value="RNA_pol_sigma-E_actinobac"/>
</dbReference>
<dbReference type="EMBL" id="JAHBOH010000001">
    <property type="protein sequence ID" value="MBT0993598.1"/>
    <property type="molecule type" value="Genomic_DNA"/>
</dbReference>
<dbReference type="Gene3D" id="1.10.1740.10">
    <property type="match status" value="1"/>
</dbReference>
<proteinExistence type="inferred from homology"/>
<dbReference type="InterPro" id="IPR007627">
    <property type="entry name" value="RNA_pol_sigma70_r2"/>
</dbReference>
<evidence type="ECO:0000256" key="1">
    <source>
        <dbReference type="ARBA" id="ARBA00010641"/>
    </source>
</evidence>
<dbReference type="InterPro" id="IPR039425">
    <property type="entry name" value="RNA_pol_sigma-70-like"/>
</dbReference>
<name>A0ABS5TWV4_9CELL</name>
<keyword evidence="2" id="KW-0805">Transcription regulation</keyword>
<keyword evidence="5" id="KW-0804">Transcription</keyword>
<keyword evidence="4" id="KW-0238">DNA-binding</keyword>
<dbReference type="PANTHER" id="PTHR43133:SF50">
    <property type="entry name" value="ECF RNA POLYMERASE SIGMA FACTOR SIGM"/>
    <property type="match status" value="1"/>
</dbReference>
<evidence type="ECO:0000259" key="7">
    <source>
        <dbReference type="Pfam" id="PF08281"/>
    </source>
</evidence>
<dbReference type="SUPFAM" id="SSF88946">
    <property type="entry name" value="Sigma2 domain of RNA polymerase sigma factors"/>
    <property type="match status" value="1"/>
</dbReference>
<dbReference type="NCBIfam" id="TIGR02983">
    <property type="entry name" value="SigE-fam_strep"/>
    <property type="match status" value="1"/>
</dbReference>
<evidence type="ECO:0000313" key="9">
    <source>
        <dbReference type="Proteomes" id="UP000722125"/>
    </source>
</evidence>
<evidence type="ECO:0000256" key="2">
    <source>
        <dbReference type="ARBA" id="ARBA00023015"/>
    </source>
</evidence>
<comment type="similarity">
    <text evidence="1">Belongs to the sigma-70 factor family. ECF subfamily.</text>
</comment>
<comment type="caution">
    <text evidence="8">The sequence shown here is derived from an EMBL/GenBank/DDBJ whole genome shotgun (WGS) entry which is preliminary data.</text>
</comment>
<dbReference type="InterPro" id="IPR013325">
    <property type="entry name" value="RNA_pol_sigma_r2"/>
</dbReference>
<dbReference type="NCBIfam" id="TIGR02937">
    <property type="entry name" value="sigma70-ECF"/>
    <property type="match status" value="1"/>
</dbReference>